<feature type="transmembrane region" description="Helical" evidence="7">
    <location>
        <begin position="52"/>
        <end position="74"/>
    </location>
</feature>
<dbReference type="EMBL" id="LGKG01000179">
    <property type="protein sequence ID" value="KPC59536.1"/>
    <property type="molecule type" value="Genomic_DNA"/>
</dbReference>
<keyword evidence="4 7" id="KW-1133">Transmembrane helix</keyword>
<evidence type="ECO:0000256" key="3">
    <source>
        <dbReference type="ARBA" id="ARBA00022692"/>
    </source>
</evidence>
<dbReference type="GO" id="GO:0005886">
    <property type="term" value="C:plasma membrane"/>
    <property type="evidence" value="ECO:0007669"/>
    <property type="project" value="UniProtKB-SubCell"/>
</dbReference>
<keyword evidence="3 7" id="KW-0812">Transmembrane</keyword>
<evidence type="ECO:0000256" key="2">
    <source>
        <dbReference type="ARBA" id="ARBA00022475"/>
    </source>
</evidence>
<dbReference type="AlphaFoldDB" id="A0A0N0XQZ7"/>
<feature type="transmembrane region" description="Helical" evidence="7">
    <location>
        <begin position="201"/>
        <end position="220"/>
    </location>
</feature>
<name>A0A0N0XQZ7_9ACTN</name>
<dbReference type="PANTHER" id="PTHR30213:SF0">
    <property type="entry name" value="UPF0761 MEMBRANE PROTEIN YIHY"/>
    <property type="match status" value="1"/>
</dbReference>
<protein>
    <submittedName>
        <fullName evidence="8">Ribonuclease BN</fullName>
    </submittedName>
</protein>
<sequence>MCADAAPPVASPTPDATPARTALPTWAQCRTALRRTPVSVWHDDVTDWAASLTYYSVLALLPSVIVTVSLIGLADPSATAQLINQASALAPAGSSATVHHALIVMAHQHTAAWVVVGGALVSALWSSCSYLAVFRRALHAMHRTKDDRPPWRKAPRIIATALVLMALLISSAVVLLVSGPIARAAGRALGLGEAGEATWNLLKWPLLLLLATVLAMVLFRSGPPSSRGVRRAAPGGIVAVLLWLVSSAGFSAYVSYVGTFNRLYGSLAGPVVFLIWLWFSHLSLLSGAQFNVELVRAGRFVKVSKHACRQS</sequence>
<dbReference type="PIRSF" id="PIRSF035875">
    <property type="entry name" value="RNase_BN"/>
    <property type="match status" value="1"/>
</dbReference>
<evidence type="ECO:0000256" key="7">
    <source>
        <dbReference type="SAM" id="Phobius"/>
    </source>
</evidence>
<accession>A0A0N0XQZ7</accession>
<comment type="caution">
    <text evidence="8">The sequence shown here is derived from an EMBL/GenBank/DDBJ whole genome shotgun (WGS) entry which is preliminary data.</text>
</comment>
<evidence type="ECO:0000256" key="6">
    <source>
        <dbReference type="SAM" id="MobiDB-lite"/>
    </source>
</evidence>
<dbReference type="InterPro" id="IPR017039">
    <property type="entry name" value="Virul_fac_BrkB"/>
</dbReference>
<gene>
    <name evidence="8" type="ORF">ADL29_34185</name>
</gene>
<evidence type="ECO:0000256" key="1">
    <source>
        <dbReference type="ARBA" id="ARBA00004651"/>
    </source>
</evidence>
<keyword evidence="2" id="KW-1003">Cell membrane</keyword>
<dbReference type="PATRIC" id="fig|66876.3.peg.7529"/>
<feature type="region of interest" description="Disordered" evidence="6">
    <location>
        <begin position="1"/>
        <end position="20"/>
    </location>
</feature>
<evidence type="ECO:0000256" key="5">
    <source>
        <dbReference type="ARBA" id="ARBA00023136"/>
    </source>
</evidence>
<feature type="transmembrane region" description="Helical" evidence="7">
    <location>
        <begin position="154"/>
        <end position="181"/>
    </location>
</feature>
<organism evidence="8 9">
    <name type="scientific">Streptomyces chattanoogensis</name>
    <dbReference type="NCBI Taxonomy" id="66876"/>
    <lineage>
        <taxon>Bacteria</taxon>
        <taxon>Bacillati</taxon>
        <taxon>Actinomycetota</taxon>
        <taxon>Actinomycetes</taxon>
        <taxon>Kitasatosporales</taxon>
        <taxon>Streptomycetaceae</taxon>
        <taxon>Streptomyces</taxon>
    </lineage>
</organism>
<feature type="transmembrane region" description="Helical" evidence="7">
    <location>
        <begin position="262"/>
        <end position="279"/>
    </location>
</feature>
<dbReference type="Proteomes" id="UP000037982">
    <property type="component" value="Unassembled WGS sequence"/>
</dbReference>
<dbReference type="RefSeq" id="WP_053927404.1">
    <property type="nucleotide sequence ID" value="NZ_LGKG01000179.1"/>
</dbReference>
<comment type="subcellular location">
    <subcellularLocation>
        <location evidence="1">Cell membrane</location>
        <topology evidence="1">Multi-pass membrane protein</topology>
    </subcellularLocation>
</comment>
<feature type="transmembrane region" description="Helical" evidence="7">
    <location>
        <begin position="232"/>
        <end position="256"/>
    </location>
</feature>
<evidence type="ECO:0000313" key="8">
    <source>
        <dbReference type="EMBL" id="KPC59536.1"/>
    </source>
</evidence>
<dbReference type="NCBIfam" id="TIGR00765">
    <property type="entry name" value="yihY_not_rbn"/>
    <property type="match status" value="1"/>
</dbReference>
<keyword evidence="9" id="KW-1185">Reference proteome</keyword>
<reference evidence="9" key="1">
    <citation type="submission" date="2015-07" db="EMBL/GenBank/DDBJ databases">
        <authorList>
            <person name="Ju K.-S."/>
            <person name="Doroghazi J.R."/>
            <person name="Metcalf W.W."/>
        </authorList>
    </citation>
    <scope>NUCLEOTIDE SEQUENCE [LARGE SCALE GENOMIC DNA]</scope>
    <source>
        <strain evidence="9">NRRL ISP-5002</strain>
    </source>
</reference>
<evidence type="ECO:0000313" key="9">
    <source>
        <dbReference type="Proteomes" id="UP000037982"/>
    </source>
</evidence>
<dbReference type="Pfam" id="PF03631">
    <property type="entry name" value="Virul_fac_BrkB"/>
    <property type="match status" value="1"/>
</dbReference>
<evidence type="ECO:0000256" key="4">
    <source>
        <dbReference type="ARBA" id="ARBA00022989"/>
    </source>
</evidence>
<dbReference type="PANTHER" id="PTHR30213">
    <property type="entry name" value="INNER MEMBRANE PROTEIN YHJD"/>
    <property type="match status" value="1"/>
</dbReference>
<feature type="transmembrane region" description="Helical" evidence="7">
    <location>
        <begin position="111"/>
        <end position="133"/>
    </location>
</feature>
<keyword evidence="5 7" id="KW-0472">Membrane</keyword>
<proteinExistence type="predicted"/>